<evidence type="ECO:0000256" key="6">
    <source>
        <dbReference type="ARBA" id="ARBA00023180"/>
    </source>
</evidence>
<dbReference type="CDD" id="cd06602">
    <property type="entry name" value="GH31_MGAM_SI_GAA"/>
    <property type="match status" value="1"/>
</dbReference>
<dbReference type="Gene3D" id="2.60.40.1180">
    <property type="entry name" value="Golgi alpha-mannosidase II"/>
    <property type="match status" value="2"/>
</dbReference>
<evidence type="ECO:0000256" key="7">
    <source>
        <dbReference type="ARBA" id="ARBA00023295"/>
    </source>
</evidence>
<dbReference type="PROSITE" id="PS00707">
    <property type="entry name" value="GLYCOSYL_HYDROL_F31_2"/>
    <property type="match status" value="1"/>
</dbReference>
<dbReference type="CDD" id="cd14752">
    <property type="entry name" value="GH31_N"/>
    <property type="match status" value="1"/>
</dbReference>
<dbReference type="InterPro" id="IPR017853">
    <property type="entry name" value="GH"/>
</dbReference>
<keyword evidence="6" id="KW-0325">Glycoprotein</keyword>
<accession>A0A6A6W7Z4</accession>
<dbReference type="PROSITE" id="PS00129">
    <property type="entry name" value="GLYCOSYL_HYDROL_F31_1"/>
    <property type="match status" value="1"/>
</dbReference>
<dbReference type="GO" id="GO:0004558">
    <property type="term" value="F:alpha-1,4-glucosidase activity"/>
    <property type="evidence" value="ECO:0007669"/>
    <property type="project" value="UniProtKB-EC"/>
</dbReference>
<keyword evidence="7 9" id="KW-0326">Glycosidase</keyword>
<name>A0A6A6W7Z4_9PEZI</name>
<dbReference type="InterPro" id="IPR013780">
    <property type="entry name" value="Glyco_hydro_b"/>
</dbReference>
<proteinExistence type="inferred from homology"/>
<dbReference type="SUPFAM" id="SSF51445">
    <property type="entry name" value="(Trans)glycosidases"/>
    <property type="match status" value="1"/>
</dbReference>
<dbReference type="Gene3D" id="3.20.20.80">
    <property type="entry name" value="Glycosidases"/>
    <property type="match status" value="1"/>
</dbReference>
<dbReference type="FunFam" id="2.60.40.1180:FF:000001">
    <property type="entry name" value="Maltase-glucoamylase, intestinal"/>
    <property type="match status" value="1"/>
</dbReference>
<dbReference type="InterPro" id="IPR013087">
    <property type="entry name" value="Znf_C2H2_type"/>
</dbReference>
<keyword evidence="12" id="KW-1185">Reference proteome</keyword>
<evidence type="ECO:0000256" key="4">
    <source>
        <dbReference type="ARBA" id="ARBA00022729"/>
    </source>
</evidence>
<comment type="catalytic activity">
    <reaction evidence="1">
        <text>Hydrolysis of terminal, non-reducing (1-&gt;4)-linked alpha-D-glucose residues with release of alpha-D-glucose.</text>
        <dbReference type="EC" id="3.2.1.20"/>
    </reaction>
</comment>
<evidence type="ECO:0000256" key="2">
    <source>
        <dbReference type="ARBA" id="ARBA00007806"/>
    </source>
</evidence>
<evidence type="ECO:0000256" key="3">
    <source>
        <dbReference type="ARBA" id="ARBA00012741"/>
    </source>
</evidence>
<dbReference type="RefSeq" id="XP_033601214.1">
    <property type="nucleotide sequence ID" value="XM_033746067.1"/>
</dbReference>
<dbReference type="SUPFAM" id="SSF51011">
    <property type="entry name" value="Glycosyl hydrolase domain"/>
    <property type="match status" value="1"/>
</dbReference>
<evidence type="ECO:0000256" key="9">
    <source>
        <dbReference type="RuleBase" id="RU361185"/>
    </source>
</evidence>
<dbReference type="PANTHER" id="PTHR22762:SF133">
    <property type="entry name" value="P-TYPE DOMAIN-CONTAINING PROTEIN"/>
    <property type="match status" value="1"/>
</dbReference>
<dbReference type="Proteomes" id="UP000799437">
    <property type="component" value="Unassembled WGS sequence"/>
</dbReference>
<dbReference type="InterPro" id="IPR030458">
    <property type="entry name" value="Glyco_hydro_31_AS"/>
</dbReference>
<dbReference type="OrthoDB" id="5839090at2759"/>
<dbReference type="AlphaFoldDB" id="A0A6A6W7Z4"/>
<dbReference type="GO" id="GO:0030246">
    <property type="term" value="F:carbohydrate binding"/>
    <property type="evidence" value="ECO:0007669"/>
    <property type="project" value="InterPro"/>
</dbReference>
<protein>
    <recommendedName>
        <fullName evidence="3">alpha-glucosidase</fullName>
        <ecNumber evidence="3">3.2.1.20</ecNumber>
    </recommendedName>
    <alternativeName>
        <fullName evidence="8">Maltase</fullName>
    </alternativeName>
</protein>
<dbReference type="GO" id="GO:0005975">
    <property type="term" value="P:carbohydrate metabolic process"/>
    <property type="evidence" value="ECO:0007669"/>
    <property type="project" value="InterPro"/>
</dbReference>
<keyword evidence="5 9" id="KW-0378">Hydrolase</keyword>
<keyword evidence="4" id="KW-0732">Signal</keyword>
<evidence type="ECO:0000256" key="1">
    <source>
        <dbReference type="ARBA" id="ARBA00001657"/>
    </source>
</evidence>
<organism evidence="11 12">
    <name type="scientific">Pseudovirgaria hyperparasitica</name>
    <dbReference type="NCBI Taxonomy" id="470096"/>
    <lineage>
        <taxon>Eukaryota</taxon>
        <taxon>Fungi</taxon>
        <taxon>Dikarya</taxon>
        <taxon>Ascomycota</taxon>
        <taxon>Pezizomycotina</taxon>
        <taxon>Dothideomycetes</taxon>
        <taxon>Dothideomycetes incertae sedis</taxon>
        <taxon>Acrospermales</taxon>
        <taxon>Acrospermaceae</taxon>
        <taxon>Pseudovirgaria</taxon>
    </lineage>
</organism>
<dbReference type="InterPro" id="IPR030459">
    <property type="entry name" value="Glyco_hydro_31_CS"/>
</dbReference>
<dbReference type="PROSITE" id="PS00028">
    <property type="entry name" value="ZINC_FINGER_C2H2_1"/>
    <property type="match status" value="1"/>
</dbReference>
<dbReference type="SUPFAM" id="SSF74650">
    <property type="entry name" value="Galactose mutarotase-like"/>
    <property type="match status" value="1"/>
</dbReference>
<dbReference type="Pfam" id="PF13802">
    <property type="entry name" value="Gal_mutarotas_2"/>
    <property type="match status" value="1"/>
</dbReference>
<reference evidence="11" key="1">
    <citation type="journal article" date="2020" name="Stud. Mycol.">
        <title>101 Dothideomycetes genomes: a test case for predicting lifestyles and emergence of pathogens.</title>
        <authorList>
            <person name="Haridas S."/>
            <person name="Albert R."/>
            <person name="Binder M."/>
            <person name="Bloem J."/>
            <person name="Labutti K."/>
            <person name="Salamov A."/>
            <person name="Andreopoulos B."/>
            <person name="Baker S."/>
            <person name="Barry K."/>
            <person name="Bills G."/>
            <person name="Bluhm B."/>
            <person name="Cannon C."/>
            <person name="Castanera R."/>
            <person name="Culley D."/>
            <person name="Daum C."/>
            <person name="Ezra D."/>
            <person name="Gonzalez J."/>
            <person name="Henrissat B."/>
            <person name="Kuo A."/>
            <person name="Liang C."/>
            <person name="Lipzen A."/>
            <person name="Lutzoni F."/>
            <person name="Magnuson J."/>
            <person name="Mondo S."/>
            <person name="Nolan M."/>
            <person name="Ohm R."/>
            <person name="Pangilinan J."/>
            <person name="Park H.-J."/>
            <person name="Ramirez L."/>
            <person name="Alfaro M."/>
            <person name="Sun H."/>
            <person name="Tritt A."/>
            <person name="Yoshinaga Y."/>
            <person name="Zwiers L.-H."/>
            <person name="Turgeon B."/>
            <person name="Goodwin S."/>
            <person name="Spatafora J."/>
            <person name="Crous P."/>
            <person name="Grigoriev I."/>
        </authorList>
    </citation>
    <scope>NUCLEOTIDE SEQUENCE</scope>
    <source>
        <strain evidence="11">CBS 121739</strain>
    </source>
</reference>
<comment type="similarity">
    <text evidence="2 9">Belongs to the glycosyl hydrolase 31 family.</text>
</comment>
<evidence type="ECO:0000313" key="12">
    <source>
        <dbReference type="Proteomes" id="UP000799437"/>
    </source>
</evidence>
<dbReference type="Pfam" id="PF01055">
    <property type="entry name" value="Glyco_hydro_31_2nd"/>
    <property type="match status" value="1"/>
</dbReference>
<sequence length="913" mass="101383">MLMQDGGREARVPNVLDPASVDAQTVCPGYRLADAVTESDTGMIVYLTLAGEACNVYGTDIGTLKLVVEYQTAHRLRVNISPAFLDASNTTQYLPPEDLLPLPAGDGDAEMARSKSDMEFQFAFGSGDTFAFKVKRKSTGDILFDMTGAKLVFENQFVEFASKMPRNYNLYGLGEHIHSLHLGNDYAITMFNGDIGDPIDANLYGTHPFYLDTRYYKKAGEREMTLLESDEHDTSAEYVSYSHGVYMRNAHAQEILLKETNITWRTIGGSVDLYFFDGPNQADVTKQYQEVIGLPAMHQYWTLGYHQSKWGYGSWAKLQEVVNKMKENNIPLETIWSDIDYMQDYRDFTLDKDNFDAEGGQAFLNGLHRGGQHYIPIIDAGIYHPDPKNASDIYGTFDRGKELDVFIKNPDGSDFVGKVWPGYTLFTDFMATNAQEFWTNELDLLHQEIPYDGIWIDMNEAASACNNSCGTGIVTPAAGARHVERHEGHEEISKSNDRNLELPPYVINSAAGEITDSTISPNATHASGHLEYDIHNLYGHSILRATYNALMDIFPGKRPFIIGRSTFAGSGAYAGHWGGDNWAEWYYLYASIPQALTFSLFGIPMFGVDICGFGYNTTEELCARWMELGAFMPFFRNHNTKKAFGQEPYLWPSVASASRAALHTRYTLLPYLYTLMHSASSTGSIVLRALCWEFPTDPSLASADRQFLLGPSLLVTPVLTEGAITVNGVFPGISDGVLWYDWYTGARMDAQPGENKTLDAPLEHIPIHVRGGSVLPLQEPGYTTAESRKNPFSLLIALDKTGHAEGSLYLDDGESILPTPSLEVGFNVGNMALYVRAEGDFAGDANPISNITIYGVEEWQGRAVIIAGDKEGDMVSVAEKTSFEREMGVLRVGGLEGYSQDGAWSESWVFMWK</sequence>
<dbReference type="Gene3D" id="2.60.40.1760">
    <property type="entry name" value="glycosyl hydrolase (family 31)"/>
    <property type="match status" value="1"/>
</dbReference>
<dbReference type="InterPro" id="IPR011013">
    <property type="entry name" value="Gal_mutarotase_sf_dom"/>
</dbReference>
<evidence type="ECO:0000313" key="11">
    <source>
        <dbReference type="EMBL" id="KAF2758763.1"/>
    </source>
</evidence>
<feature type="domain" description="C2H2-type" evidence="10">
    <location>
        <begin position="465"/>
        <end position="486"/>
    </location>
</feature>
<gene>
    <name evidence="11" type="ORF">EJ05DRAFT_492880</name>
</gene>
<dbReference type="EMBL" id="ML996571">
    <property type="protein sequence ID" value="KAF2758763.1"/>
    <property type="molecule type" value="Genomic_DNA"/>
</dbReference>
<dbReference type="InterPro" id="IPR048395">
    <property type="entry name" value="Glyco_hydro_31_C"/>
</dbReference>
<dbReference type="GeneID" id="54487121"/>
<evidence type="ECO:0000256" key="8">
    <source>
        <dbReference type="ARBA" id="ARBA00041343"/>
    </source>
</evidence>
<dbReference type="Pfam" id="PF21365">
    <property type="entry name" value="Glyco_hydro_31_3rd"/>
    <property type="match status" value="1"/>
</dbReference>
<evidence type="ECO:0000256" key="5">
    <source>
        <dbReference type="ARBA" id="ARBA00022801"/>
    </source>
</evidence>
<dbReference type="EC" id="3.2.1.20" evidence="3"/>
<evidence type="ECO:0000259" key="10">
    <source>
        <dbReference type="PROSITE" id="PS00028"/>
    </source>
</evidence>
<dbReference type="InterPro" id="IPR025887">
    <property type="entry name" value="Glyco_hydro_31_N_dom"/>
</dbReference>
<dbReference type="PANTHER" id="PTHR22762">
    <property type="entry name" value="ALPHA-GLUCOSIDASE"/>
    <property type="match status" value="1"/>
</dbReference>
<dbReference type="InterPro" id="IPR000322">
    <property type="entry name" value="Glyco_hydro_31_TIM"/>
</dbReference>